<dbReference type="AlphaFoldDB" id="A0AAV4RM56"/>
<comment type="caution">
    <text evidence="2">The sequence shown here is derived from an EMBL/GenBank/DDBJ whole genome shotgun (WGS) entry which is preliminary data.</text>
</comment>
<dbReference type="Proteomes" id="UP001054945">
    <property type="component" value="Unassembled WGS sequence"/>
</dbReference>
<organism evidence="2 3">
    <name type="scientific">Caerostris extrusa</name>
    <name type="common">Bark spider</name>
    <name type="synonym">Caerostris bankana</name>
    <dbReference type="NCBI Taxonomy" id="172846"/>
    <lineage>
        <taxon>Eukaryota</taxon>
        <taxon>Metazoa</taxon>
        <taxon>Ecdysozoa</taxon>
        <taxon>Arthropoda</taxon>
        <taxon>Chelicerata</taxon>
        <taxon>Arachnida</taxon>
        <taxon>Araneae</taxon>
        <taxon>Araneomorphae</taxon>
        <taxon>Entelegynae</taxon>
        <taxon>Araneoidea</taxon>
        <taxon>Araneidae</taxon>
        <taxon>Caerostris</taxon>
    </lineage>
</organism>
<dbReference type="EMBL" id="BPLR01008164">
    <property type="protein sequence ID" value="GIY22555.1"/>
    <property type="molecule type" value="Genomic_DNA"/>
</dbReference>
<dbReference type="InterPro" id="IPR036846">
    <property type="entry name" value="GM2-AP_sf"/>
</dbReference>
<evidence type="ECO:0000313" key="2">
    <source>
        <dbReference type="EMBL" id="GIY22555.1"/>
    </source>
</evidence>
<keyword evidence="1" id="KW-0732">Signal</keyword>
<sequence length="173" mass="19492">MTPDPIRLSAKQIEVTAEGEIQEDIPSGARIQVKIWKVIPFFGWKLPAPFCVLPMGCDVEHCSFLDKFSQPETNSTQSVCPVEAQTFNSTRTIDMPSLGGLTKFLVSVKVVVFFSFTSFRNLVHVGEAQSFRVEENSSHPHPIFTFVHNATVLAKKYATKWTYFRKEKSGYAL</sequence>
<dbReference type="SUPFAM" id="SSF63707">
    <property type="entry name" value="Ganglioside M2 (gm2) activator"/>
    <property type="match status" value="1"/>
</dbReference>
<evidence type="ECO:0000256" key="1">
    <source>
        <dbReference type="ARBA" id="ARBA00022729"/>
    </source>
</evidence>
<evidence type="ECO:0000313" key="3">
    <source>
        <dbReference type="Proteomes" id="UP001054945"/>
    </source>
</evidence>
<accession>A0AAV4RM56</accession>
<proteinExistence type="predicted"/>
<dbReference type="Gene3D" id="2.70.220.10">
    <property type="entry name" value="Ganglioside GM2 activator"/>
    <property type="match status" value="1"/>
</dbReference>
<name>A0AAV4RM56_CAEEX</name>
<keyword evidence="3" id="KW-1185">Reference proteome</keyword>
<reference evidence="2 3" key="1">
    <citation type="submission" date="2021-06" db="EMBL/GenBank/DDBJ databases">
        <title>Caerostris extrusa draft genome.</title>
        <authorList>
            <person name="Kono N."/>
            <person name="Arakawa K."/>
        </authorList>
    </citation>
    <scope>NUCLEOTIDE SEQUENCE [LARGE SCALE GENOMIC DNA]</scope>
</reference>
<gene>
    <name evidence="2" type="ORF">CEXT_780381</name>
</gene>
<protein>
    <submittedName>
        <fullName evidence="2">Uncharacterized protein</fullName>
    </submittedName>
</protein>